<dbReference type="InterPro" id="IPR005135">
    <property type="entry name" value="Endo/exonuclease/phosphatase"/>
</dbReference>
<keyword evidence="1" id="KW-0472">Membrane</keyword>
<keyword evidence="3" id="KW-0269">Exonuclease</keyword>
<dbReference type="RefSeq" id="WP_185251939.1">
    <property type="nucleotide sequence ID" value="NZ_JACKXE010000001.1"/>
</dbReference>
<sequence length="339" mass="35399">MRARGVVLGLAALVVLAPAAFLTVVRATDPGSGRLIRAESFTPLALPAYAVVLVVALLVLVLARRRGGGRGRGVAGAGPALVALVALVGLVLHAVWFAPRLLGANPPPADGARTLVVMTANLYAGHADGIELVRTASEEDVDVLVVEEVTTEELADMEAAGLADLFPFRIGEAHALDADGTMVFSRTLLGTAEPVDTGHESWLVRVTDPDVGDALTLLVVHPYAPTEPAQWRADHAAIRAAVEDADPDLVVGDFNATLDHPPMRALGDLGLRSVAELANEGWQPTWPSNGIRGLLGVGLPPLVQIDHVLVGRRLAALGTHTVDVPGTDHRAVVAEVARK</sequence>
<dbReference type="Pfam" id="PF03372">
    <property type="entry name" value="Exo_endo_phos"/>
    <property type="match status" value="1"/>
</dbReference>
<accession>A0A7X0RE96</accession>
<evidence type="ECO:0000256" key="1">
    <source>
        <dbReference type="SAM" id="Phobius"/>
    </source>
</evidence>
<protein>
    <submittedName>
        <fullName evidence="3">Endonuclease/exonuclease/phosphatase family protein</fullName>
    </submittedName>
</protein>
<organism evidence="3 4">
    <name type="scientific">Nocardioides luti</name>
    <dbReference type="NCBI Taxonomy" id="2761101"/>
    <lineage>
        <taxon>Bacteria</taxon>
        <taxon>Bacillati</taxon>
        <taxon>Actinomycetota</taxon>
        <taxon>Actinomycetes</taxon>
        <taxon>Propionibacteriales</taxon>
        <taxon>Nocardioidaceae</taxon>
        <taxon>Nocardioides</taxon>
    </lineage>
</organism>
<dbReference type="Proteomes" id="UP000523955">
    <property type="component" value="Unassembled WGS sequence"/>
</dbReference>
<dbReference type="GO" id="GO:0004519">
    <property type="term" value="F:endonuclease activity"/>
    <property type="evidence" value="ECO:0007669"/>
    <property type="project" value="UniProtKB-KW"/>
</dbReference>
<comment type="caution">
    <text evidence="3">The sequence shown here is derived from an EMBL/GenBank/DDBJ whole genome shotgun (WGS) entry which is preliminary data.</text>
</comment>
<keyword evidence="4" id="KW-1185">Reference proteome</keyword>
<proteinExistence type="predicted"/>
<keyword evidence="3" id="KW-0540">Nuclease</keyword>
<keyword evidence="1" id="KW-1133">Transmembrane helix</keyword>
<reference evidence="3 4" key="1">
    <citation type="submission" date="2020-08" db="EMBL/GenBank/DDBJ databases">
        <authorList>
            <person name="Seo M.-J."/>
        </authorList>
    </citation>
    <scope>NUCLEOTIDE SEQUENCE [LARGE SCALE GENOMIC DNA]</scope>
    <source>
        <strain evidence="3 4">KIGAM211</strain>
    </source>
</reference>
<evidence type="ECO:0000259" key="2">
    <source>
        <dbReference type="Pfam" id="PF03372"/>
    </source>
</evidence>
<dbReference type="GO" id="GO:0004527">
    <property type="term" value="F:exonuclease activity"/>
    <property type="evidence" value="ECO:0007669"/>
    <property type="project" value="UniProtKB-KW"/>
</dbReference>
<dbReference type="InterPro" id="IPR036691">
    <property type="entry name" value="Endo/exonu/phosph_ase_sf"/>
</dbReference>
<dbReference type="Gene3D" id="3.60.10.10">
    <property type="entry name" value="Endonuclease/exonuclease/phosphatase"/>
    <property type="match status" value="1"/>
</dbReference>
<name>A0A7X0RE96_9ACTN</name>
<feature type="transmembrane region" description="Helical" evidence="1">
    <location>
        <begin position="74"/>
        <end position="98"/>
    </location>
</feature>
<evidence type="ECO:0000313" key="3">
    <source>
        <dbReference type="EMBL" id="MBB6626694.1"/>
    </source>
</evidence>
<gene>
    <name evidence="3" type="ORF">H5V45_05090</name>
</gene>
<keyword evidence="1" id="KW-0812">Transmembrane</keyword>
<dbReference type="AlphaFoldDB" id="A0A7X0RE96"/>
<feature type="domain" description="Endonuclease/exonuclease/phosphatase" evidence="2">
    <location>
        <begin position="118"/>
        <end position="329"/>
    </location>
</feature>
<evidence type="ECO:0000313" key="4">
    <source>
        <dbReference type="Proteomes" id="UP000523955"/>
    </source>
</evidence>
<feature type="transmembrane region" description="Helical" evidence="1">
    <location>
        <begin position="43"/>
        <end position="62"/>
    </location>
</feature>
<keyword evidence="3" id="KW-0378">Hydrolase</keyword>
<dbReference type="SUPFAM" id="SSF56219">
    <property type="entry name" value="DNase I-like"/>
    <property type="match status" value="1"/>
</dbReference>
<keyword evidence="3" id="KW-0255">Endonuclease</keyword>
<dbReference type="EMBL" id="JACKXE010000001">
    <property type="protein sequence ID" value="MBB6626694.1"/>
    <property type="molecule type" value="Genomic_DNA"/>
</dbReference>